<dbReference type="InterPro" id="IPR007865">
    <property type="entry name" value="Aminopep_P_N"/>
</dbReference>
<dbReference type="GO" id="GO:0070006">
    <property type="term" value="F:metalloaminopeptidase activity"/>
    <property type="evidence" value="ECO:0007669"/>
    <property type="project" value="InterPro"/>
</dbReference>
<evidence type="ECO:0000256" key="2">
    <source>
        <dbReference type="ARBA" id="ARBA00001936"/>
    </source>
</evidence>
<evidence type="ECO:0000256" key="6">
    <source>
        <dbReference type="ARBA" id="ARBA00022801"/>
    </source>
</evidence>
<evidence type="ECO:0000313" key="10">
    <source>
        <dbReference type="Proteomes" id="UP000192418"/>
    </source>
</evidence>
<dbReference type="InterPro" id="IPR052433">
    <property type="entry name" value="X-Pro_dipept-like"/>
</dbReference>
<dbReference type="Pfam" id="PF05195">
    <property type="entry name" value="AMP_N"/>
    <property type="match status" value="1"/>
</dbReference>
<comment type="catalytic activity">
    <reaction evidence="1">
        <text>Release of any N-terminal amino acid, including proline, that is linked to proline, even from a dipeptide or tripeptide.</text>
        <dbReference type="EC" id="3.4.11.9"/>
    </reaction>
</comment>
<dbReference type="Proteomes" id="UP000192418">
    <property type="component" value="Unassembled WGS sequence"/>
</dbReference>
<dbReference type="PANTHER" id="PTHR43226">
    <property type="entry name" value="XAA-PRO AMINOPEPTIDASE 3"/>
    <property type="match status" value="1"/>
</dbReference>
<dbReference type="STRING" id="1121400.SAMN02746065_13224"/>
<dbReference type="InterPro" id="IPR029149">
    <property type="entry name" value="Creatin/AminoP/Spt16_N"/>
</dbReference>
<keyword evidence="6" id="KW-0378">Hydrolase</keyword>
<dbReference type="EMBL" id="FWXY01000032">
    <property type="protein sequence ID" value="SMD09574.1"/>
    <property type="molecule type" value="Genomic_DNA"/>
</dbReference>
<dbReference type="GO" id="GO:0030145">
    <property type="term" value="F:manganese ion binding"/>
    <property type="evidence" value="ECO:0007669"/>
    <property type="project" value="InterPro"/>
</dbReference>
<sequence length="482" mass="53464">MAYLPNIYRPGIDFKGEVMFDKNIYQDRRNILKKRVKNGLVLFLGHGESPVNFTDNCYRFRQDSTFLYYAGISHPDLALVLDCDTGQEYLFGRDYTMDEIVWMGARPSIARRGAQSGITNTLDMSHLKKVLSTAVKQGRPVHFLPPYRDHHKICLMELMGAPLCAMEGMASLELIQAVVAQRLYKSNEEVAEIESAVNTTVGMHATAVTTALPGMTEARVAAEVERVAKAFDHWLSFPIIATVNGQTLHNHDQSNMLREGQLFLLDAGAETAMGYAGDLTTTFPVSPAFTTQQRDIYEIVLAAQDKAVSLLAPGISFKEVHFAAALEIARGLKDLGLMKGDVAGAVEAGAHAMFFPTGLGHLMGLDVHDMENLGEVWVGYDGAPKSEQFGLKSLRLARPLEPGFTLTVEPGIYFIPQLMEMWQKEGRFSQFINYHALEAYTGFGGIRNEENYLITDKGSRRLGKAKPRTVREIESLRTVAFG</sequence>
<dbReference type="SMART" id="SM01011">
    <property type="entry name" value="AMP_N"/>
    <property type="match status" value="1"/>
</dbReference>
<evidence type="ECO:0000256" key="4">
    <source>
        <dbReference type="ARBA" id="ARBA00012574"/>
    </source>
</evidence>
<organism evidence="9 10">
    <name type="scientific">Desulfocicer vacuolatum DSM 3385</name>
    <dbReference type="NCBI Taxonomy" id="1121400"/>
    <lineage>
        <taxon>Bacteria</taxon>
        <taxon>Pseudomonadati</taxon>
        <taxon>Thermodesulfobacteriota</taxon>
        <taxon>Desulfobacteria</taxon>
        <taxon>Desulfobacterales</taxon>
        <taxon>Desulfobacteraceae</taxon>
        <taxon>Desulfocicer</taxon>
    </lineage>
</organism>
<comment type="cofactor">
    <cofactor evidence="2">
        <name>Mn(2+)</name>
        <dbReference type="ChEBI" id="CHEBI:29035"/>
    </cofactor>
</comment>
<dbReference type="EC" id="3.4.11.9" evidence="4"/>
<keyword evidence="10" id="KW-1185">Reference proteome</keyword>
<accession>A0A1W2EIQ3</accession>
<dbReference type="Gene3D" id="3.40.350.10">
    <property type="entry name" value="Creatinase/prolidase N-terminal domain"/>
    <property type="match status" value="1"/>
</dbReference>
<dbReference type="PANTHER" id="PTHR43226:SF4">
    <property type="entry name" value="XAA-PRO AMINOPEPTIDASE 3"/>
    <property type="match status" value="1"/>
</dbReference>
<dbReference type="InterPro" id="IPR036005">
    <property type="entry name" value="Creatinase/aminopeptidase-like"/>
</dbReference>
<reference evidence="9 10" key="1">
    <citation type="submission" date="2017-04" db="EMBL/GenBank/DDBJ databases">
        <authorList>
            <person name="Afonso C.L."/>
            <person name="Miller P.J."/>
            <person name="Scott M.A."/>
            <person name="Spackman E."/>
            <person name="Goraichik I."/>
            <person name="Dimitrov K.M."/>
            <person name="Suarez D.L."/>
            <person name="Swayne D.E."/>
        </authorList>
    </citation>
    <scope>NUCLEOTIDE SEQUENCE [LARGE SCALE GENOMIC DNA]</scope>
    <source>
        <strain evidence="9 10">DSM 3385</strain>
    </source>
</reference>
<dbReference type="InterPro" id="IPR000994">
    <property type="entry name" value="Pept_M24"/>
</dbReference>
<comment type="similarity">
    <text evidence="3">Belongs to the peptidase M24B family.</text>
</comment>
<dbReference type="GO" id="GO:0005829">
    <property type="term" value="C:cytosol"/>
    <property type="evidence" value="ECO:0007669"/>
    <property type="project" value="TreeGrafter"/>
</dbReference>
<dbReference type="SUPFAM" id="SSF53092">
    <property type="entry name" value="Creatinase/prolidase N-terminal domain"/>
    <property type="match status" value="1"/>
</dbReference>
<evidence type="ECO:0000256" key="7">
    <source>
        <dbReference type="ARBA" id="ARBA00023211"/>
    </source>
</evidence>
<dbReference type="Pfam" id="PF00557">
    <property type="entry name" value="Peptidase_M24"/>
    <property type="match status" value="1"/>
</dbReference>
<dbReference type="GO" id="GO:0006508">
    <property type="term" value="P:proteolysis"/>
    <property type="evidence" value="ECO:0007669"/>
    <property type="project" value="TreeGrafter"/>
</dbReference>
<dbReference type="Gene3D" id="3.90.230.10">
    <property type="entry name" value="Creatinase/methionine aminopeptidase superfamily"/>
    <property type="match status" value="1"/>
</dbReference>
<evidence type="ECO:0000256" key="1">
    <source>
        <dbReference type="ARBA" id="ARBA00001424"/>
    </source>
</evidence>
<dbReference type="AlphaFoldDB" id="A0A1W2EIQ3"/>
<keyword evidence="9" id="KW-0645">Protease</keyword>
<keyword evidence="7" id="KW-0464">Manganese</keyword>
<name>A0A1W2EIQ3_9BACT</name>
<protein>
    <recommendedName>
        <fullName evidence="4">Xaa-Pro aminopeptidase</fullName>
        <ecNumber evidence="4">3.4.11.9</ecNumber>
    </recommendedName>
</protein>
<gene>
    <name evidence="9" type="ORF">SAMN02746065_13224</name>
</gene>
<evidence type="ECO:0000256" key="3">
    <source>
        <dbReference type="ARBA" id="ARBA00008766"/>
    </source>
</evidence>
<evidence type="ECO:0000256" key="5">
    <source>
        <dbReference type="ARBA" id="ARBA00022723"/>
    </source>
</evidence>
<dbReference type="SUPFAM" id="SSF55920">
    <property type="entry name" value="Creatinase/aminopeptidase"/>
    <property type="match status" value="1"/>
</dbReference>
<proteinExistence type="inferred from homology"/>
<keyword evidence="5" id="KW-0479">Metal-binding</keyword>
<evidence type="ECO:0000313" key="9">
    <source>
        <dbReference type="EMBL" id="SMD09574.1"/>
    </source>
</evidence>
<keyword evidence="9" id="KW-0031">Aminopeptidase</keyword>
<feature type="domain" description="Aminopeptidase P N-terminal" evidence="8">
    <location>
        <begin position="20"/>
        <end position="152"/>
    </location>
</feature>
<evidence type="ECO:0000259" key="8">
    <source>
        <dbReference type="SMART" id="SM01011"/>
    </source>
</evidence>